<dbReference type="PANTHER" id="PTHR36206:SF4">
    <property type="entry name" value="HYPOTHETICAL CONSERVED PROTEIN (EUROFUNG)-RELATED"/>
    <property type="match status" value="1"/>
</dbReference>
<dbReference type="PROSITE" id="PS50048">
    <property type="entry name" value="ZN2_CY6_FUNGAL_2"/>
    <property type="match status" value="1"/>
</dbReference>
<dbReference type="InterPro" id="IPR001138">
    <property type="entry name" value="Zn2Cys6_DnaBD"/>
</dbReference>
<keyword evidence="5" id="KW-0804">Transcription</keyword>
<reference evidence="10" key="4">
    <citation type="journal article" date="2015" name="G3 (Bethesda)">
        <title>Genome sequences of three phytopathogenic species of the Magnaporthaceae family of fungi.</title>
        <authorList>
            <person name="Okagaki L.H."/>
            <person name="Nunes C.C."/>
            <person name="Sailsbery J."/>
            <person name="Clay B."/>
            <person name="Brown D."/>
            <person name="John T."/>
            <person name="Oh Y."/>
            <person name="Young N."/>
            <person name="Fitzgerald M."/>
            <person name="Haas B.J."/>
            <person name="Zeng Q."/>
            <person name="Young S."/>
            <person name="Adiconis X."/>
            <person name="Fan L."/>
            <person name="Levin J.Z."/>
            <person name="Mitchell T.K."/>
            <person name="Okubara P.A."/>
            <person name="Farman M.L."/>
            <person name="Kohn L.M."/>
            <person name="Birren B."/>
            <person name="Ma L.-J."/>
            <person name="Dean R.A."/>
        </authorList>
    </citation>
    <scope>NUCLEOTIDE SEQUENCE</scope>
    <source>
        <strain evidence="10">R3-111a-1</strain>
    </source>
</reference>
<dbReference type="Pfam" id="PF00172">
    <property type="entry name" value="Zn_clus"/>
    <property type="match status" value="1"/>
</dbReference>
<keyword evidence="2" id="KW-0862">Zinc</keyword>
<keyword evidence="4" id="KW-0238">DNA-binding</keyword>
<evidence type="ECO:0000256" key="1">
    <source>
        <dbReference type="ARBA" id="ARBA00022723"/>
    </source>
</evidence>
<name>J3P679_GAET3</name>
<sequence length="760" mass="83402">MPGDGASSSAAPVAGGRGRGGGGGGGGGGASSKASASSAKPQILTFSLNERPRATRASQPKARTGCKTCKRRHVKCDETKPACLRCVKWQGFCEGYEHLAAPAAGNEGAATGGKQRRSKKDVAAASTATKDHSVVVWQPTEHQGMYAQDPDKIYFDHWLQLSDILDGSWFGSDLWTRTIPQLSRTDPTLRYASMAIGALSQAMAMVPQSRSTPRTGVGSPCWSQASNGALVTHSRHYRDAVVYYGRALRLASERRPNQGPNQTLGQTREQAQAAQTQMLLQGGHHAEDALRATVLSCILFLCFETIHGNRPAALRHLIYGGRVVASWVESCFVKQLIKMGMLPSPPQSVASSPPAAEESAEATGTAVTAETTETAETAAGNGNGEATPKEMPLPVLGTSPDPYVLQDEVLQVFQRLDCQCIAAGLRVEFEEDQESFRDLHPQSISRTAYVMRNISRRAFPNIAEARRKWDTISHWLIKIEQTIKMHSVPLSTREEKYIPKNANLVDEGPVEGPLDKAGHPLLAGPRFSPDPPSAQSPSDSPTPLEGESYLDWDQLNMDLLGSFGAAWAPLYRRILHEYEAALTSGDGVPSADATSAMLQAANVQAQYHLSRMWARSRGFADLTAVRAMTPDFREYCRLGELLLRGRAGANFTMDYGPTLGLYRTALACRDPAVRERAIRLLEEYPQRDGFLDSRALVAAMRLSQEVEAENAVEGTTEEQWARLKRRRYVFDERLPILTFTCVRRDWHAGRWVTRDHIFRW</sequence>
<dbReference type="HOGENOM" id="CLU_011409_9_0_1"/>
<evidence type="ECO:0000256" key="7">
    <source>
        <dbReference type="SAM" id="MobiDB-lite"/>
    </source>
</evidence>
<feature type="domain" description="Zn(2)-C6 fungal-type" evidence="8">
    <location>
        <begin position="65"/>
        <end position="93"/>
    </location>
</feature>
<feature type="region of interest" description="Disordered" evidence="7">
    <location>
        <begin position="344"/>
        <end position="395"/>
    </location>
</feature>
<dbReference type="EnsemblFungi" id="EJT72153">
    <property type="protein sequence ID" value="EJT72153"/>
    <property type="gene ID" value="GGTG_09020"/>
</dbReference>
<keyword evidence="3" id="KW-0805">Transcription regulation</keyword>
<evidence type="ECO:0000256" key="2">
    <source>
        <dbReference type="ARBA" id="ARBA00022833"/>
    </source>
</evidence>
<dbReference type="SUPFAM" id="SSF57701">
    <property type="entry name" value="Zn2/Cys6 DNA-binding domain"/>
    <property type="match status" value="1"/>
</dbReference>
<feature type="region of interest" description="Disordered" evidence="7">
    <location>
        <begin position="1"/>
        <end position="64"/>
    </location>
</feature>
<evidence type="ECO:0000256" key="4">
    <source>
        <dbReference type="ARBA" id="ARBA00023125"/>
    </source>
</evidence>
<evidence type="ECO:0000313" key="10">
    <source>
        <dbReference type="EnsemblFungi" id="EJT72153"/>
    </source>
</evidence>
<dbReference type="GO" id="GO:0003677">
    <property type="term" value="F:DNA binding"/>
    <property type="evidence" value="ECO:0007669"/>
    <property type="project" value="UniProtKB-KW"/>
</dbReference>
<dbReference type="OrthoDB" id="3598904at2759"/>
<dbReference type="InterPro" id="IPR036864">
    <property type="entry name" value="Zn2-C6_fun-type_DNA-bd_sf"/>
</dbReference>
<dbReference type="GO" id="GO:0008270">
    <property type="term" value="F:zinc ion binding"/>
    <property type="evidence" value="ECO:0007669"/>
    <property type="project" value="InterPro"/>
</dbReference>
<dbReference type="GeneID" id="20349478"/>
<reference evidence="9" key="2">
    <citation type="submission" date="2010-07" db="EMBL/GenBank/DDBJ databases">
        <authorList>
            <consortium name="The Broad Institute Genome Sequencing Platform"/>
            <consortium name="Broad Institute Genome Sequencing Center for Infectious Disease"/>
            <person name="Ma L.-J."/>
            <person name="Dead R."/>
            <person name="Young S."/>
            <person name="Zeng Q."/>
            <person name="Koehrsen M."/>
            <person name="Alvarado L."/>
            <person name="Berlin A."/>
            <person name="Chapman S.B."/>
            <person name="Chen Z."/>
            <person name="Freedman E."/>
            <person name="Gellesch M."/>
            <person name="Goldberg J."/>
            <person name="Griggs A."/>
            <person name="Gujja S."/>
            <person name="Heilman E.R."/>
            <person name="Heiman D."/>
            <person name="Hepburn T."/>
            <person name="Howarth C."/>
            <person name="Jen D."/>
            <person name="Larson L."/>
            <person name="Mehta T."/>
            <person name="Neiman D."/>
            <person name="Pearson M."/>
            <person name="Roberts A."/>
            <person name="Saif S."/>
            <person name="Shea T."/>
            <person name="Shenoy N."/>
            <person name="Sisk P."/>
            <person name="Stolte C."/>
            <person name="Sykes S."/>
            <person name="Walk T."/>
            <person name="White J."/>
            <person name="Yandava C."/>
            <person name="Haas B."/>
            <person name="Nusbaum C."/>
            <person name="Birren B."/>
        </authorList>
    </citation>
    <scope>NUCLEOTIDE SEQUENCE</scope>
    <source>
        <strain evidence="9">R3-111a-1</strain>
    </source>
</reference>
<organism evidence="9">
    <name type="scientific">Gaeumannomyces tritici (strain R3-111a-1)</name>
    <name type="common">Wheat and barley take-all root rot fungus</name>
    <name type="synonym">Gaeumannomyces graminis var. tritici</name>
    <dbReference type="NCBI Taxonomy" id="644352"/>
    <lineage>
        <taxon>Eukaryota</taxon>
        <taxon>Fungi</taxon>
        <taxon>Dikarya</taxon>
        <taxon>Ascomycota</taxon>
        <taxon>Pezizomycotina</taxon>
        <taxon>Sordariomycetes</taxon>
        <taxon>Sordariomycetidae</taxon>
        <taxon>Magnaporthales</taxon>
        <taxon>Magnaporthaceae</taxon>
        <taxon>Gaeumannomyces</taxon>
    </lineage>
</organism>
<dbReference type="CDD" id="cd00067">
    <property type="entry name" value="GAL4"/>
    <property type="match status" value="1"/>
</dbReference>
<dbReference type="RefSeq" id="XP_009225127.1">
    <property type="nucleotide sequence ID" value="XM_009226863.1"/>
</dbReference>
<reference evidence="10" key="5">
    <citation type="submission" date="2018-04" db="UniProtKB">
        <authorList>
            <consortium name="EnsemblFungi"/>
        </authorList>
    </citation>
    <scope>IDENTIFICATION</scope>
    <source>
        <strain evidence="10">R3-111a-1</strain>
    </source>
</reference>
<dbReference type="InterPro" id="IPR052360">
    <property type="entry name" value="Transcr_Regulatory_Proteins"/>
</dbReference>
<dbReference type="eggNOG" id="ENOG502RI0K">
    <property type="taxonomic scope" value="Eukaryota"/>
</dbReference>
<evidence type="ECO:0000259" key="8">
    <source>
        <dbReference type="PROSITE" id="PS50048"/>
    </source>
</evidence>
<reference evidence="9" key="3">
    <citation type="submission" date="2010-09" db="EMBL/GenBank/DDBJ databases">
        <title>Annotation of Gaeumannomyces graminis var. tritici R3-111a-1.</title>
        <authorList>
            <consortium name="The Broad Institute Genome Sequencing Platform"/>
            <person name="Ma L.-J."/>
            <person name="Dead R."/>
            <person name="Young S.K."/>
            <person name="Zeng Q."/>
            <person name="Gargeya S."/>
            <person name="Fitzgerald M."/>
            <person name="Haas B."/>
            <person name="Abouelleil A."/>
            <person name="Alvarado L."/>
            <person name="Arachchi H.M."/>
            <person name="Berlin A."/>
            <person name="Brown A."/>
            <person name="Chapman S.B."/>
            <person name="Chen Z."/>
            <person name="Dunbar C."/>
            <person name="Freedman E."/>
            <person name="Gearin G."/>
            <person name="Gellesch M."/>
            <person name="Goldberg J."/>
            <person name="Griggs A."/>
            <person name="Gujja S."/>
            <person name="Heiman D."/>
            <person name="Howarth C."/>
            <person name="Larson L."/>
            <person name="Lui A."/>
            <person name="MacDonald P.J.P."/>
            <person name="Mehta T."/>
            <person name="Montmayeur A."/>
            <person name="Murphy C."/>
            <person name="Neiman D."/>
            <person name="Pearson M."/>
            <person name="Priest M."/>
            <person name="Roberts A."/>
            <person name="Saif S."/>
            <person name="Shea T."/>
            <person name="Shenoy N."/>
            <person name="Sisk P."/>
            <person name="Stolte C."/>
            <person name="Sykes S."/>
            <person name="Yandava C."/>
            <person name="Wortman J."/>
            <person name="Nusbaum C."/>
            <person name="Birren B."/>
        </authorList>
    </citation>
    <scope>NUCLEOTIDE SEQUENCE</scope>
    <source>
        <strain evidence="9">R3-111a-1</strain>
    </source>
</reference>
<keyword evidence="6" id="KW-0539">Nucleus</keyword>
<dbReference type="GO" id="GO:0000981">
    <property type="term" value="F:DNA-binding transcription factor activity, RNA polymerase II-specific"/>
    <property type="evidence" value="ECO:0007669"/>
    <property type="project" value="InterPro"/>
</dbReference>
<dbReference type="VEuPathDB" id="FungiDB:GGTG_09020"/>
<keyword evidence="11" id="KW-1185">Reference proteome</keyword>
<evidence type="ECO:0000313" key="9">
    <source>
        <dbReference type="EMBL" id="EJT72153.1"/>
    </source>
</evidence>
<feature type="compositionally biased region" description="Low complexity" evidence="7">
    <location>
        <begin position="348"/>
        <end position="386"/>
    </location>
</feature>
<keyword evidence="1" id="KW-0479">Metal-binding</keyword>
<evidence type="ECO:0000256" key="6">
    <source>
        <dbReference type="ARBA" id="ARBA00023242"/>
    </source>
</evidence>
<accession>J3P679</accession>
<evidence type="ECO:0000256" key="5">
    <source>
        <dbReference type="ARBA" id="ARBA00023163"/>
    </source>
</evidence>
<dbReference type="Proteomes" id="UP000006039">
    <property type="component" value="Unassembled WGS sequence"/>
</dbReference>
<dbReference type="STRING" id="644352.J3P679"/>
<evidence type="ECO:0000313" key="11">
    <source>
        <dbReference type="Proteomes" id="UP000006039"/>
    </source>
</evidence>
<reference evidence="11" key="1">
    <citation type="submission" date="2010-07" db="EMBL/GenBank/DDBJ databases">
        <title>The genome sequence of Gaeumannomyces graminis var. tritici strain R3-111a-1.</title>
        <authorList>
            <consortium name="The Broad Institute Genome Sequencing Platform"/>
            <person name="Ma L.-J."/>
            <person name="Dead R."/>
            <person name="Young S."/>
            <person name="Zeng Q."/>
            <person name="Koehrsen M."/>
            <person name="Alvarado L."/>
            <person name="Berlin A."/>
            <person name="Chapman S.B."/>
            <person name="Chen Z."/>
            <person name="Freedman E."/>
            <person name="Gellesch M."/>
            <person name="Goldberg J."/>
            <person name="Griggs A."/>
            <person name="Gujja S."/>
            <person name="Heilman E.R."/>
            <person name="Heiman D."/>
            <person name="Hepburn T."/>
            <person name="Howarth C."/>
            <person name="Jen D."/>
            <person name="Larson L."/>
            <person name="Mehta T."/>
            <person name="Neiman D."/>
            <person name="Pearson M."/>
            <person name="Roberts A."/>
            <person name="Saif S."/>
            <person name="Shea T."/>
            <person name="Shenoy N."/>
            <person name="Sisk P."/>
            <person name="Stolte C."/>
            <person name="Sykes S."/>
            <person name="Walk T."/>
            <person name="White J."/>
            <person name="Yandava C."/>
            <person name="Haas B."/>
            <person name="Nusbaum C."/>
            <person name="Birren B."/>
        </authorList>
    </citation>
    <scope>NUCLEOTIDE SEQUENCE [LARGE SCALE GENOMIC DNA]</scope>
    <source>
        <strain evidence="11">R3-111a-1</strain>
    </source>
</reference>
<dbReference type="SMART" id="SM00066">
    <property type="entry name" value="GAL4"/>
    <property type="match status" value="1"/>
</dbReference>
<proteinExistence type="predicted"/>
<feature type="compositionally biased region" description="Gly residues" evidence="7">
    <location>
        <begin position="15"/>
        <end position="30"/>
    </location>
</feature>
<dbReference type="Gene3D" id="4.10.240.10">
    <property type="entry name" value="Zn(2)-C6 fungal-type DNA-binding domain"/>
    <property type="match status" value="1"/>
</dbReference>
<dbReference type="AlphaFoldDB" id="J3P679"/>
<evidence type="ECO:0000256" key="3">
    <source>
        <dbReference type="ARBA" id="ARBA00023015"/>
    </source>
</evidence>
<feature type="region of interest" description="Disordered" evidence="7">
    <location>
        <begin position="508"/>
        <end position="547"/>
    </location>
</feature>
<dbReference type="PANTHER" id="PTHR36206">
    <property type="entry name" value="ASPERCRYPTIN BIOSYNTHESIS CLUSTER-SPECIFIC TRANSCRIPTION REGULATOR ATNN-RELATED"/>
    <property type="match status" value="1"/>
</dbReference>
<dbReference type="EMBL" id="GL385399">
    <property type="protein sequence ID" value="EJT72153.1"/>
    <property type="molecule type" value="Genomic_DNA"/>
</dbReference>
<protein>
    <recommendedName>
        <fullName evidence="8">Zn(2)-C6 fungal-type domain-containing protein</fullName>
    </recommendedName>
</protein>
<feature type="compositionally biased region" description="Low complexity" evidence="7">
    <location>
        <begin position="1"/>
        <end position="14"/>
    </location>
</feature>
<gene>
    <name evidence="10" type="primary">20349478</name>
    <name evidence="9" type="ORF">GGTG_09020</name>
</gene>